<evidence type="ECO:0000256" key="3">
    <source>
        <dbReference type="ARBA" id="ARBA00023125"/>
    </source>
</evidence>
<evidence type="ECO:0000256" key="2">
    <source>
        <dbReference type="ARBA" id="ARBA00022840"/>
    </source>
</evidence>
<proteinExistence type="predicted"/>
<dbReference type="PANTHER" id="PTHR11361">
    <property type="entry name" value="DNA MISMATCH REPAIR PROTEIN MUTS FAMILY MEMBER"/>
    <property type="match status" value="1"/>
</dbReference>
<dbReference type="EMBL" id="CP127173">
    <property type="protein sequence ID" value="WIV59142.1"/>
    <property type="molecule type" value="Genomic_DNA"/>
</dbReference>
<dbReference type="InterPro" id="IPR027417">
    <property type="entry name" value="P-loop_NTPase"/>
</dbReference>
<evidence type="ECO:0000256" key="1">
    <source>
        <dbReference type="ARBA" id="ARBA00022741"/>
    </source>
</evidence>
<evidence type="ECO:0000313" key="5">
    <source>
        <dbReference type="EMBL" id="WIV59142.1"/>
    </source>
</evidence>
<evidence type="ECO:0000259" key="4">
    <source>
        <dbReference type="SMART" id="SM00534"/>
    </source>
</evidence>
<sequence>MLPFQSILFDRPGVDVGGGEPDYFGDLNLDQVVNAVLAGREEYDLAPLYYTPLHDVATVSYRHEVLGDLGQDPIRDPIEEFTRQLRRMRERLKAGDGSRYPRQRQRWFLDAVGGYCDAVAALHERLAQAEPASRGLRGLRDHLGGYLASAAYRTLVAETRALRERLAEVKYRLHVRGPRITVSRYEGDRDYSTDVEKTFARFQQGGVKAYLLTFPDRAGMNHVEAQVLDQVARLYPGTFRALAGYTVRHRDYLDPVIGRFDREVQFYLAFLAHVRRLTAAGLDFCRPDVTADPAEFGADDAFDLALAAKLHTDGATVVRNGFRLTSPERILVVTGPNQGGKTTFARMVGQLVHLAALGLPVPARRARLFLPDRVFSHFEREENLATLRGKLDDELVRIHDILTRATERSVIVMNESFASTTLHDALFIGTHVVRRIAGIGAIAVYVTFVDELASLDEACVSLVGSVDPHDPAGRTYRLTRRPADGLAYAAALANKYGLSYESLRRRIHR</sequence>
<dbReference type="InterPro" id="IPR045076">
    <property type="entry name" value="MutS"/>
</dbReference>
<reference evidence="5 6" key="1">
    <citation type="submission" date="2023-06" db="EMBL/GenBank/DDBJ databases">
        <authorList>
            <person name="Oyuntsetseg B."/>
            <person name="Kim S.B."/>
        </authorList>
    </citation>
    <scope>NUCLEOTIDE SEQUENCE [LARGE SCALE GENOMIC DNA]</scope>
    <source>
        <strain evidence="5 6">2-2</strain>
    </source>
</reference>
<accession>A0ABY8XUJ0</accession>
<keyword evidence="3" id="KW-0238">DNA-binding</keyword>
<keyword evidence="6" id="KW-1185">Reference proteome</keyword>
<keyword evidence="1" id="KW-0547">Nucleotide-binding</keyword>
<organism evidence="5 6">
    <name type="scientific">Amycolatopsis nalaikhensis</name>
    <dbReference type="NCBI Taxonomy" id="715472"/>
    <lineage>
        <taxon>Bacteria</taxon>
        <taxon>Bacillati</taxon>
        <taxon>Actinomycetota</taxon>
        <taxon>Actinomycetes</taxon>
        <taxon>Pseudonocardiales</taxon>
        <taxon>Pseudonocardiaceae</taxon>
        <taxon>Amycolatopsis</taxon>
    </lineage>
</organism>
<dbReference type="SUPFAM" id="SSF52540">
    <property type="entry name" value="P-loop containing nucleoside triphosphate hydrolases"/>
    <property type="match status" value="1"/>
</dbReference>
<gene>
    <name evidence="5" type="ORF">QP939_11185</name>
</gene>
<dbReference type="Proteomes" id="UP001227101">
    <property type="component" value="Chromosome"/>
</dbReference>
<dbReference type="Gene3D" id="3.40.50.300">
    <property type="entry name" value="P-loop containing nucleotide triphosphate hydrolases"/>
    <property type="match status" value="1"/>
</dbReference>
<dbReference type="PANTHER" id="PTHR11361:SF34">
    <property type="entry name" value="DNA MISMATCH REPAIR PROTEIN MSH1, MITOCHONDRIAL"/>
    <property type="match status" value="1"/>
</dbReference>
<name>A0ABY8XUJ0_9PSEU</name>
<evidence type="ECO:0000313" key="6">
    <source>
        <dbReference type="Proteomes" id="UP001227101"/>
    </source>
</evidence>
<dbReference type="InterPro" id="IPR000432">
    <property type="entry name" value="DNA_mismatch_repair_MutS_C"/>
</dbReference>
<keyword evidence="2" id="KW-0067">ATP-binding</keyword>
<protein>
    <recommendedName>
        <fullName evidence="4">DNA mismatch repair proteins mutS family domain-containing protein</fullName>
    </recommendedName>
</protein>
<dbReference type="SMART" id="SM00534">
    <property type="entry name" value="MUTSac"/>
    <property type="match status" value="1"/>
</dbReference>
<dbReference type="Pfam" id="PF00488">
    <property type="entry name" value="MutS_V"/>
    <property type="match status" value="1"/>
</dbReference>
<dbReference type="RefSeq" id="WP_285456620.1">
    <property type="nucleotide sequence ID" value="NZ_CP127173.1"/>
</dbReference>
<feature type="domain" description="DNA mismatch repair proteins mutS family" evidence="4">
    <location>
        <begin position="328"/>
        <end position="509"/>
    </location>
</feature>